<comment type="caution">
    <text evidence="2">The sequence shown here is derived from an EMBL/GenBank/DDBJ whole genome shotgun (WGS) entry which is preliminary data.</text>
</comment>
<name>A0AAN8RFR5_9PEZI</name>
<accession>A0AAN8RFR5</accession>
<feature type="compositionally biased region" description="Polar residues" evidence="1">
    <location>
        <begin position="53"/>
        <end position="64"/>
    </location>
</feature>
<sequence length="106" mass="12052">MFQSPDSTSSARQHRPATPAKKQKKFIQLSLLIRNFLSIDRRINPLPTKPRLNDTSGSPTQNVNFTCQTTRADQPGLRNQPGFWVKPYFPLPSLIESQYAMHKQAA</sequence>
<evidence type="ECO:0000256" key="1">
    <source>
        <dbReference type="SAM" id="MobiDB-lite"/>
    </source>
</evidence>
<feature type="region of interest" description="Disordered" evidence="1">
    <location>
        <begin position="44"/>
        <end position="64"/>
    </location>
</feature>
<dbReference type="AlphaFoldDB" id="A0AAN8RFR5"/>
<dbReference type="Proteomes" id="UP001313282">
    <property type="component" value="Unassembled WGS sequence"/>
</dbReference>
<feature type="compositionally biased region" description="Polar residues" evidence="1">
    <location>
        <begin position="1"/>
        <end position="11"/>
    </location>
</feature>
<keyword evidence="3" id="KW-1185">Reference proteome</keyword>
<proteinExistence type="predicted"/>
<dbReference type="EMBL" id="JAVHNR010000001">
    <property type="protein sequence ID" value="KAK6355904.1"/>
    <property type="molecule type" value="Genomic_DNA"/>
</dbReference>
<organism evidence="2 3">
    <name type="scientific">Orbilia javanica</name>
    <dbReference type="NCBI Taxonomy" id="47235"/>
    <lineage>
        <taxon>Eukaryota</taxon>
        <taxon>Fungi</taxon>
        <taxon>Dikarya</taxon>
        <taxon>Ascomycota</taxon>
        <taxon>Pezizomycotina</taxon>
        <taxon>Orbiliomycetes</taxon>
        <taxon>Orbiliales</taxon>
        <taxon>Orbiliaceae</taxon>
        <taxon>Orbilia</taxon>
    </lineage>
</organism>
<gene>
    <name evidence="2" type="ORF">TWF718_000283</name>
</gene>
<reference evidence="2 3" key="1">
    <citation type="submission" date="2019-10" db="EMBL/GenBank/DDBJ databases">
        <authorList>
            <person name="Palmer J.M."/>
        </authorList>
    </citation>
    <scope>NUCLEOTIDE SEQUENCE [LARGE SCALE GENOMIC DNA]</scope>
    <source>
        <strain evidence="2 3">TWF718</strain>
    </source>
</reference>
<evidence type="ECO:0000313" key="3">
    <source>
        <dbReference type="Proteomes" id="UP001313282"/>
    </source>
</evidence>
<evidence type="ECO:0000313" key="2">
    <source>
        <dbReference type="EMBL" id="KAK6355904.1"/>
    </source>
</evidence>
<protein>
    <submittedName>
        <fullName evidence="2">Uncharacterized protein</fullName>
    </submittedName>
</protein>
<feature type="region of interest" description="Disordered" evidence="1">
    <location>
        <begin position="1"/>
        <end position="23"/>
    </location>
</feature>